<dbReference type="InterPro" id="IPR005215">
    <property type="entry name" value="Trig_fac"/>
</dbReference>
<evidence type="ECO:0000259" key="6">
    <source>
        <dbReference type="PROSITE" id="PS50059"/>
    </source>
</evidence>
<dbReference type="Proteomes" id="UP000231648">
    <property type="component" value="Unassembled WGS sequence"/>
</dbReference>
<dbReference type="InterPro" id="IPR001179">
    <property type="entry name" value="PPIase_FKBP_dom"/>
</dbReference>
<dbReference type="SUPFAM" id="SSF109998">
    <property type="entry name" value="Triger factor/SurA peptide-binding domain-like"/>
    <property type="match status" value="1"/>
</dbReference>
<sequence>MIRIKDKDKINRLEIPIELANYKGLKVKRNEVEVQKEEIDKSLDYLRQSRAKIITVNKPAEKGNRVEIDFEICQAGVRIEDGTSKNHPLILGEGRFLPGFERELEGMKAGEEKEFSLKAPENWSDKRIADKNLDFKVKMNLVQQREVAELNDEFAKSLGHFESLDVLRKSIEQGLFEEKQIKENQRIRIELIEKVAEDSKMEVPSSLIEQEMERMLAEFKFSISNLGLDFDRYLKEINKTLEEIKKDWRSQTEKRARIALCLRAIADKENIEVSEEEISERINQDFKNYPNIEEMEKNIDPQSLREYTKEVLRNEKVLGLIEKEAQII</sequence>
<dbReference type="EC" id="5.2.1.8" evidence="5"/>
<proteinExistence type="predicted"/>
<dbReference type="NCBIfam" id="TIGR00115">
    <property type="entry name" value="tig"/>
    <property type="match status" value="1"/>
</dbReference>
<dbReference type="AlphaFoldDB" id="A0A2M8KC45"/>
<dbReference type="InterPro" id="IPR046357">
    <property type="entry name" value="PPIase_dom_sf"/>
</dbReference>
<dbReference type="InterPro" id="IPR027304">
    <property type="entry name" value="Trigger_fact/SurA_dom_sf"/>
</dbReference>
<keyword evidence="3 5" id="KW-0697">Rotamase</keyword>
<gene>
    <name evidence="7" type="primary">tig</name>
    <name evidence="7" type="ORF">COU82_01810</name>
</gene>
<dbReference type="PROSITE" id="PS50059">
    <property type="entry name" value="FKBP_PPIASE"/>
    <property type="match status" value="1"/>
</dbReference>
<dbReference type="Gene3D" id="1.10.3120.10">
    <property type="entry name" value="Trigger factor, C-terminal domain"/>
    <property type="match status" value="1"/>
</dbReference>
<keyword evidence="4 5" id="KW-0413">Isomerase</keyword>
<evidence type="ECO:0000313" key="8">
    <source>
        <dbReference type="Proteomes" id="UP000231648"/>
    </source>
</evidence>
<dbReference type="Pfam" id="PF05698">
    <property type="entry name" value="Trigger_C"/>
    <property type="match status" value="1"/>
</dbReference>
<dbReference type="Pfam" id="PF00254">
    <property type="entry name" value="FKBP_C"/>
    <property type="match status" value="1"/>
</dbReference>
<dbReference type="GO" id="GO:0003755">
    <property type="term" value="F:peptidyl-prolyl cis-trans isomerase activity"/>
    <property type="evidence" value="ECO:0007669"/>
    <property type="project" value="UniProtKB-KW"/>
</dbReference>
<dbReference type="InterPro" id="IPR037041">
    <property type="entry name" value="Trigger_fac_C_sf"/>
</dbReference>
<dbReference type="GO" id="GO:0005737">
    <property type="term" value="C:cytoplasm"/>
    <property type="evidence" value="ECO:0007669"/>
    <property type="project" value="UniProtKB-SubCell"/>
</dbReference>
<dbReference type="InterPro" id="IPR008880">
    <property type="entry name" value="Trigger_fac_C"/>
</dbReference>
<dbReference type="SUPFAM" id="SSF54534">
    <property type="entry name" value="FKBP-like"/>
    <property type="match status" value="1"/>
</dbReference>
<feature type="domain" description="PPIase FKBP-type" evidence="6">
    <location>
        <begin position="63"/>
        <end position="145"/>
    </location>
</feature>
<accession>A0A2M8KC45</accession>
<evidence type="ECO:0000313" key="7">
    <source>
        <dbReference type="EMBL" id="PJE57476.1"/>
    </source>
</evidence>
<dbReference type="GO" id="GO:0006457">
    <property type="term" value="P:protein folding"/>
    <property type="evidence" value="ECO:0007669"/>
    <property type="project" value="InterPro"/>
</dbReference>
<evidence type="ECO:0000256" key="4">
    <source>
        <dbReference type="ARBA" id="ARBA00023235"/>
    </source>
</evidence>
<protein>
    <recommendedName>
        <fullName evidence="5">peptidylprolyl isomerase</fullName>
        <ecNumber evidence="5">5.2.1.8</ecNumber>
    </recommendedName>
</protein>
<evidence type="ECO:0000256" key="5">
    <source>
        <dbReference type="PROSITE-ProRule" id="PRU00277"/>
    </source>
</evidence>
<reference evidence="8" key="1">
    <citation type="submission" date="2017-09" db="EMBL/GenBank/DDBJ databases">
        <title>Depth-based differentiation of microbial function through sediment-hosted aquifers and enrichment of novel symbionts in the deep terrestrial subsurface.</title>
        <authorList>
            <person name="Probst A.J."/>
            <person name="Ladd B."/>
            <person name="Jarett J.K."/>
            <person name="Geller-Mcgrath D.E."/>
            <person name="Sieber C.M.K."/>
            <person name="Emerson J.B."/>
            <person name="Anantharaman K."/>
            <person name="Thomas B.C."/>
            <person name="Malmstrom R."/>
            <person name="Stieglmeier M."/>
            <person name="Klingl A."/>
            <person name="Woyke T."/>
            <person name="Ryan C.M."/>
            <person name="Banfield J.F."/>
        </authorList>
    </citation>
    <scope>NUCLEOTIDE SEQUENCE [LARGE SCALE GENOMIC DNA]</scope>
</reference>
<evidence type="ECO:0000256" key="3">
    <source>
        <dbReference type="ARBA" id="ARBA00023110"/>
    </source>
</evidence>
<dbReference type="Gene3D" id="3.10.50.40">
    <property type="match status" value="1"/>
</dbReference>
<dbReference type="GO" id="GO:0015031">
    <property type="term" value="P:protein transport"/>
    <property type="evidence" value="ECO:0007669"/>
    <property type="project" value="InterPro"/>
</dbReference>
<comment type="catalytic activity">
    <reaction evidence="1 5">
        <text>[protein]-peptidylproline (omega=180) = [protein]-peptidylproline (omega=0)</text>
        <dbReference type="Rhea" id="RHEA:16237"/>
        <dbReference type="Rhea" id="RHEA-COMP:10747"/>
        <dbReference type="Rhea" id="RHEA-COMP:10748"/>
        <dbReference type="ChEBI" id="CHEBI:83833"/>
        <dbReference type="ChEBI" id="CHEBI:83834"/>
        <dbReference type="EC" id="5.2.1.8"/>
    </reaction>
</comment>
<evidence type="ECO:0000256" key="1">
    <source>
        <dbReference type="ARBA" id="ARBA00000971"/>
    </source>
</evidence>
<name>A0A2M8KC45_9BACT</name>
<comment type="caution">
    <text evidence="7">The sequence shown here is derived from an EMBL/GenBank/DDBJ whole genome shotgun (WGS) entry which is preliminary data.</text>
</comment>
<dbReference type="EMBL" id="PFDX01000020">
    <property type="protein sequence ID" value="PJE57476.1"/>
    <property type="molecule type" value="Genomic_DNA"/>
</dbReference>
<evidence type="ECO:0000256" key="2">
    <source>
        <dbReference type="ARBA" id="ARBA00004496"/>
    </source>
</evidence>
<organism evidence="7 8">
    <name type="scientific">Candidatus Portnoybacteria bacterium CG10_big_fil_rev_8_21_14_0_10_38_18</name>
    <dbReference type="NCBI Taxonomy" id="1974813"/>
    <lineage>
        <taxon>Bacteria</taxon>
        <taxon>Candidatus Portnoyibacteriota</taxon>
    </lineage>
</organism>
<comment type="subcellular location">
    <subcellularLocation>
        <location evidence="2">Cytoplasm</location>
    </subcellularLocation>
</comment>